<accession>A0AA35RI54</accession>
<dbReference type="EMBL" id="CASHTH010001110">
    <property type="protein sequence ID" value="CAI8011569.1"/>
    <property type="molecule type" value="Genomic_DNA"/>
</dbReference>
<organism evidence="2 3">
    <name type="scientific">Geodia barretti</name>
    <name type="common">Barrett's horny sponge</name>
    <dbReference type="NCBI Taxonomy" id="519541"/>
    <lineage>
        <taxon>Eukaryota</taxon>
        <taxon>Metazoa</taxon>
        <taxon>Porifera</taxon>
        <taxon>Demospongiae</taxon>
        <taxon>Heteroscleromorpha</taxon>
        <taxon>Tetractinellida</taxon>
        <taxon>Astrophorina</taxon>
        <taxon>Geodiidae</taxon>
        <taxon>Geodia</taxon>
    </lineage>
</organism>
<dbReference type="Pfam" id="PF07714">
    <property type="entry name" value="PK_Tyr_Ser-Thr"/>
    <property type="match status" value="1"/>
</dbReference>
<evidence type="ECO:0000259" key="1">
    <source>
        <dbReference type="Pfam" id="PF07714"/>
    </source>
</evidence>
<keyword evidence="3" id="KW-1185">Reference proteome</keyword>
<dbReference type="GO" id="GO:0004672">
    <property type="term" value="F:protein kinase activity"/>
    <property type="evidence" value="ECO:0007669"/>
    <property type="project" value="InterPro"/>
</dbReference>
<dbReference type="Proteomes" id="UP001174909">
    <property type="component" value="Unassembled WGS sequence"/>
</dbReference>
<evidence type="ECO:0000313" key="2">
    <source>
        <dbReference type="EMBL" id="CAI8011569.1"/>
    </source>
</evidence>
<name>A0AA35RI54_GEOBA</name>
<gene>
    <name evidence="2" type="ORF">GBAR_LOCUS7453</name>
</gene>
<protein>
    <submittedName>
        <fullName evidence="2">Fibroblast growth factor receptor 4</fullName>
    </submittedName>
</protein>
<dbReference type="AlphaFoldDB" id="A0AA35RI54"/>
<evidence type="ECO:0000313" key="3">
    <source>
        <dbReference type="Proteomes" id="UP001174909"/>
    </source>
</evidence>
<comment type="caution">
    <text evidence="2">The sequence shown here is derived from an EMBL/GenBank/DDBJ whole genome shotgun (WGS) entry which is preliminary data.</text>
</comment>
<proteinExistence type="predicted"/>
<dbReference type="Gene3D" id="1.10.510.10">
    <property type="entry name" value="Transferase(Phosphotransferase) domain 1"/>
    <property type="match status" value="1"/>
</dbReference>
<keyword evidence="2" id="KW-0675">Receptor</keyword>
<reference evidence="2" key="1">
    <citation type="submission" date="2023-03" db="EMBL/GenBank/DDBJ databases">
        <authorList>
            <person name="Steffen K."/>
            <person name="Cardenas P."/>
        </authorList>
    </citation>
    <scope>NUCLEOTIDE SEQUENCE</scope>
</reference>
<feature type="domain" description="Serine-threonine/tyrosine-protein kinase catalytic" evidence="1">
    <location>
        <begin position="6"/>
        <end position="35"/>
    </location>
</feature>
<dbReference type="InterPro" id="IPR001245">
    <property type="entry name" value="Ser-Thr/Tyr_kinase_cat_dom"/>
</dbReference>
<sequence>MPQPYNTVCSEEIYGIMIRCWHMAPEDRPTFKELYCSVSQSIERDAGYLQFGFNPFTGGGGEGGGG</sequence>
<dbReference type="SUPFAM" id="SSF56112">
    <property type="entry name" value="Protein kinase-like (PK-like)"/>
    <property type="match status" value="1"/>
</dbReference>
<feature type="non-terminal residue" evidence="2">
    <location>
        <position position="66"/>
    </location>
</feature>
<dbReference type="InterPro" id="IPR011009">
    <property type="entry name" value="Kinase-like_dom_sf"/>
</dbReference>